<dbReference type="GO" id="GO:0016787">
    <property type="term" value="F:hydrolase activity"/>
    <property type="evidence" value="ECO:0007669"/>
    <property type="project" value="UniProtKB-KW"/>
</dbReference>
<dbReference type="PANTHER" id="PTHR43194:SF2">
    <property type="entry name" value="PEROXISOMAL MEMBRANE PROTEIN LPX1"/>
    <property type="match status" value="1"/>
</dbReference>
<dbReference type="RefSeq" id="WP_099035601.1">
    <property type="nucleotide sequence ID" value="NZ_BMGJ01000003.1"/>
</dbReference>
<dbReference type="PROSITE" id="PS50861">
    <property type="entry name" value="AA_TRNA_LIGASE_II_GLYAB"/>
    <property type="match status" value="1"/>
</dbReference>
<feature type="domain" description="Serine aminopeptidase S33" evidence="1">
    <location>
        <begin position="46"/>
        <end position="210"/>
    </location>
</feature>
<reference evidence="3" key="1">
    <citation type="journal article" date="2019" name="Int. J. Syst. Evol. Microbiol.">
        <title>The Global Catalogue of Microorganisms (GCM) 10K type strain sequencing project: providing services to taxonomists for standard genome sequencing and annotation.</title>
        <authorList>
            <consortium name="The Broad Institute Genomics Platform"/>
            <consortium name="The Broad Institute Genome Sequencing Center for Infectious Disease"/>
            <person name="Wu L."/>
            <person name="Ma J."/>
        </authorList>
    </citation>
    <scope>NUCLEOTIDE SEQUENCE [LARGE SCALE GENOMIC DNA]</scope>
    <source>
        <strain evidence="3">CGMCC 1.12923</strain>
    </source>
</reference>
<protein>
    <submittedName>
        <fullName evidence="2">Alpha/beta hydrolase</fullName>
    </submittedName>
</protein>
<proteinExistence type="predicted"/>
<gene>
    <name evidence="2" type="ORF">GCM10011357_12130</name>
</gene>
<dbReference type="Gene3D" id="3.40.50.1820">
    <property type="entry name" value="alpha/beta hydrolase"/>
    <property type="match status" value="1"/>
</dbReference>
<evidence type="ECO:0000313" key="3">
    <source>
        <dbReference type="Proteomes" id="UP000614272"/>
    </source>
</evidence>
<organism evidence="2 3">
    <name type="scientific">Lacimicrobium alkaliphilum</name>
    <dbReference type="NCBI Taxonomy" id="1526571"/>
    <lineage>
        <taxon>Bacteria</taxon>
        <taxon>Pseudomonadati</taxon>
        <taxon>Pseudomonadota</taxon>
        <taxon>Gammaproteobacteria</taxon>
        <taxon>Alteromonadales</taxon>
        <taxon>Alteromonadaceae</taxon>
        <taxon>Lacimicrobium</taxon>
    </lineage>
</organism>
<dbReference type="Proteomes" id="UP000614272">
    <property type="component" value="Unassembled WGS sequence"/>
</dbReference>
<dbReference type="Pfam" id="PF12146">
    <property type="entry name" value="Hydrolase_4"/>
    <property type="match status" value="1"/>
</dbReference>
<dbReference type="EMBL" id="BMGJ01000003">
    <property type="protein sequence ID" value="GGD58406.1"/>
    <property type="molecule type" value="Genomic_DNA"/>
</dbReference>
<keyword evidence="3" id="KW-1185">Reference proteome</keyword>
<name>A0ABQ1R8E4_9ALTE</name>
<dbReference type="PANTHER" id="PTHR43194">
    <property type="entry name" value="HYDROLASE ALPHA/BETA FOLD FAMILY"/>
    <property type="match status" value="1"/>
</dbReference>
<sequence>MSKIAFLPGTLCNNAHFSHTINALQADGHQCIDVHFGHANCLTDMAAAVLNATQKQPCYLAAFSMGGMVAFELLRQHPETVKGVILISSNAHKDKPGGEMVRREHLAVAAEDGLEHMLRQYYLPKYQARPTPQSQELIVEMAQQVGLEGYKAQLRVLAERPDSYQTIAVASVPFLLISGEKDPLCPPAGQQRMAARAKQVKQILLAEAGHFVSLDQPEAVTESLSQWLREQQVCKD</sequence>
<dbReference type="InterPro" id="IPR029058">
    <property type="entry name" value="AB_hydrolase_fold"/>
</dbReference>
<evidence type="ECO:0000313" key="2">
    <source>
        <dbReference type="EMBL" id="GGD58406.1"/>
    </source>
</evidence>
<dbReference type="InterPro" id="IPR022742">
    <property type="entry name" value="Hydrolase_4"/>
</dbReference>
<dbReference type="SUPFAM" id="SSF53474">
    <property type="entry name" value="alpha/beta-Hydrolases"/>
    <property type="match status" value="1"/>
</dbReference>
<dbReference type="InterPro" id="IPR050228">
    <property type="entry name" value="Carboxylesterase_BioH"/>
</dbReference>
<evidence type="ECO:0000259" key="1">
    <source>
        <dbReference type="Pfam" id="PF12146"/>
    </source>
</evidence>
<accession>A0ABQ1R8E4</accession>
<keyword evidence="2" id="KW-0378">Hydrolase</keyword>
<comment type="caution">
    <text evidence="2">The sequence shown here is derived from an EMBL/GenBank/DDBJ whole genome shotgun (WGS) entry which is preliminary data.</text>
</comment>
<dbReference type="InterPro" id="IPR006194">
    <property type="entry name" value="Gly-tRNA-synth_heterodimer"/>
</dbReference>